<proteinExistence type="predicted"/>
<keyword evidence="1" id="KW-0239">DNA-directed DNA polymerase</keyword>
<organism evidence="1">
    <name type="scientific">Enterococcus faecium</name>
    <name type="common">Streptococcus faecium</name>
    <dbReference type="NCBI Taxonomy" id="1352"/>
    <lineage>
        <taxon>Bacteria</taxon>
        <taxon>Bacillati</taxon>
        <taxon>Bacillota</taxon>
        <taxon>Bacilli</taxon>
        <taxon>Lactobacillales</taxon>
        <taxon>Enterococcaceae</taxon>
        <taxon>Enterococcus</taxon>
    </lineage>
</organism>
<dbReference type="InterPro" id="IPR010985">
    <property type="entry name" value="Ribbon_hlx_hlx"/>
</dbReference>
<keyword evidence="1" id="KW-0695">RNA-directed DNA polymerase</keyword>
<dbReference type="GO" id="GO:0003887">
    <property type="term" value="F:DNA-directed DNA polymerase activity"/>
    <property type="evidence" value="ECO:0007669"/>
    <property type="project" value="UniProtKB-KW"/>
</dbReference>
<evidence type="ECO:0000313" key="1">
    <source>
        <dbReference type="EMBL" id="CAP62671.1"/>
    </source>
</evidence>
<dbReference type="GO" id="GO:0006355">
    <property type="term" value="P:regulation of DNA-templated transcription"/>
    <property type="evidence" value="ECO:0007669"/>
    <property type="project" value="InterPro"/>
</dbReference>
<dbReference type="Gene3D" id="1.10.1220.10">
    <property type="entry name" value="Met repressor-like"/>
    <property type="match status" value="1"/>
</dbReference>
<dbReference type="SUPFAM" id="SSF47598">
    <property type="entry name" value="Ribbon-helix-helix"/>
    <property type="match status" value="1"/>
</dbReference>
<protein>
    <submittedName>
        <fullName evidence="1">Uncharacterized protein</fullName>
    </submittedName>
</protein>
<dbReference type="GO" id="GO:0003964">
    <property type="term" value="F:RNA-directed DNA polymerase activity"/>
    <property type="evidence" value="ECO:0007669"/>
    <property type="project" value="UniProtKB-KW"/>
</dbReference>
<keyword evidence="1" id="KW-0808">Transferase</keyword>
<accession>B3CKF0</accession>
<reference evidence="1" key="1">
    <citation type="journal article" date="2008" name="Plasmid">
        <title>The toxin-antitoxin system w-e-z ensures stable maintenance of vanA plasmids in an antibiotic-free environment.</title>
        <authorList>
            <person name="Sletvold H."/>
            <person name="Johnsen P.J."/>
            <person name="Simonsen G.S."/>
            <person name="Sundsfjord A."/>
            <person name="Nielsen K.M."/>
        </authorList>
    </citation>
    <scope>NUCLEOTIDE SEQUENCE [LARGE SCALE GENOMIC DNA]</scope>
    <source>
        <strain evidence="1">399/S99/A7</strain>
        <plasmid evidence="1">pVEF3</plasmid>
    </source>
</reference>
<dbReference type="EMBL" id="AM931300">
    <property type="protein sequence ID" value="CAP62671.1"/>
    <property type="molecule type" value="Genomic_DNA"/>
</dbReference>
<name>B3CKF0_ENTFC</name>
<geneLocation type="plasmid" evidence="1">
    <name>pVEF3</name>
</geneLocation>
<dbReference type="AlphaFoldDB" id="B3CKF0"/>
<sequence>MYKMAKRVSIKDKNIAKTNDIDTLFPTSKPQTSNQNGTKKKINILRKIEDIISYYKNFKGGKQVSIYLPEEIHRMVKMKAAQDDRNMKDVMKDLILDNYLTESEIKEAYRSYVDKLEEDSK</sequence>
<dbReference type="InterPro" id="IPR013321">
    <property type="entry name" value="Arc_rbn_hlx_hlx"/>
</dbReference>
<keyword evidence="1" id="KW-0614">Plasmid</keyword>
<keyword evidence="1" id="KW-0548">Nucleotidyltransferase</keyword>